<evidence type="ECO:0000313" key="4">
    <source>
        <dbReference type="EMBL" id="EAX92845.1"/>
    </source>
</evidence>
<dbReference type="InParanoid" id="A2FQI4"/>
<dbReference type="ESTHER" id="triva-a2fqi4">
    <property type="family name" value="Maspardin-ACP33-SPG21_like"/>
</dbReference>
<accession>A2FQI4</accession>
<dbReference type="STRING" id="5722.A2FQI4"/>
<dbReference type="GO" id="GO:0005737">
    <property type="term" value="C:cytoplasm"/>
    <property type="evidence" value="ECO:0007669"/>
    <property type="project" value="UniProtKB-SubCell"/>
</dbReference>
<protein>
    <recommendedName>
        <fullName evidence="6">Maspardin</fullName>
    </recommendedName>
</protein>
<keyword evidence="5" id="KW-1185">Reference proteome</keyword>
<evidence type="ECO:0000256" key="1">
    <source>
        <dbReference type="ARBA" id="ARBA00004496"/>
    </source>
</evidence>
<gene>
    <name evidence="4" type="ORF">TVAG_363230</name>
</gene>
<dbReference type="RefSeq" id="XP_001305775.1">
    <property type="nucleotide sequence ID" value="XM_001305774.1"/>
</dbReference>
<dbReference type="OMA" id="ILYLWAN"/>
<evidence type="ECO:0000313" key="5">
    <source>
        <dbReference type="Proteomes" id="UP000001542"/>
    </source>
</evidence>
<dbReference type="OrthoDB" id="10264550at2759"/>
<dbReference type="AlphaFoldDB" id="A2FQI4"/>
<dbReference type="SUPFAM" id="SSF53474">
    <property type="entry name" value="alpha/beta-Hydrolases"/>
    <property type="match status" value="1"/>
</dbReference>
<feature type="compositionally biased region" description="Low complexity" evidence="3">
    <location>
        <begin position="295"/>
        <end position="307"/>
    </location>
</feature>
<dbReference type="PANTHER" id="PTHR15913">
    <property type="entry name" value="ACID CLUSTER PROTEIN 33"/>
    <property type="match status" value="1"/>
</dbReference>
<dbReference type="EMBL" id="DS113944">
    <property type="protein sequence ID" value="EAX92845.1"/>
    <property type="molecule type" value="Genomic_DNA"/>
</dbReference>
<dbReference type="Gene3D" id="3.40.50.1820">
    <property type="entry name" value="alpha/beta hydrolase"/>
    <property type="match status" value="1"/>
</dbReference>
<dbReference type="Proteomes" id="UP000001542">
    <property type="component" value="Unassembled WGS sequence"/>
</dbReference>
<dbReference type="VEuPathDB" id="TrichDB:TVAG_363230"/>
<evidence type="ECO:0000256" key="3">
    <source>
        <dbReference type="SAM" id="MobiDB-lite"/>
    </source>
</evidence>
<dbReference type="InterPro" id="IPR026151">
    <property type="entry name" value="Maspardin"/>
</dbReference>
<feature type="region of interest" description="Disordered" evidence="3">
    <location>
        <begin position="295"/>
        <end position="332"/>
    </location>
</feature>
<comment type="subcellular location">
    <subcellularLocation>
        <location evidence="1">Cytoplasm</location>
    </subcellularLocation>
</comment>
<keyword evidence="2" id="KW-0963">Cytoplasm</keyword>
<dbReference type="VEuPathDB" id="TrichDB:TVAGG3_0843120"/>
<sequence length="332" mass="37508">MSTHFSGDEHYNSSNFIETSIKMPMQTFKNNKLDYILKFRQLGDRKKQEAIIFLPSIYETEASCYRIAPLFEQAGYRFVSVTTNNHDTYEACIDTFDQFFKYLGVTSVHYIGVDSGGFLALQLQNTINFAAKCLSCTLINSYTRNDMFVPRKLSLFAVTGPLVAKSDLKKELNEVDQSIPELESMKFVKKELDTLGMSEAAHRIQLRMAMTPPLYLHIPPQAIMSIEPLDRRLSFTPRFLPSLTLGGVKQALMKHGSDFTHLEAPEDLFTYVLCHIKKWTPLTPEMQAAIQAVATQNQQNTANKAPQSSSTPNQENTENQTSPEEAPKPTAE</sequence>
<evidence type="ECO:0000256" key="2">
    <source>
        <dbReference type="ARBA" id="ARBA00022490"/>
    </source>
</evidence>
<evidence type="ECO:0008006" key="6">
    <source>
        <dbReference type="Google" id="ProtNLM"/>
    </source>
</evidence>
<dbReference type="KEGG" id="tva:4750559"/>
<feature type="compositionally biased region" description="Polar residues" evidence="3">
    <location>
        <begin position="308"/>
        <end position="323"/>
    </location>
</feature>
<name>A2FQI4_TRIV3</name>
<proteinExistence type="predicted"/>
<dbReference type="PANTHER" id="PTHR15913:SF0">
    <property type="entry name" value="MASPARDIN"/>
    <property type="match status" value="1"/>
</dbReference>
<organism evidence="4 5">
    <name type="scientific">Trichomonas vaginalis (strain ATCC PRA-98 / G3)</name>
    <dbReference type="NCBI Taxonomy" id="412133"/>
    <lineage>
        <taxon>Eukaryota</taxon>
        <taxon>Metamonada</taxon>
        <taxon>Parabasalia</taxon>
        <taxon>Trichomonadida</taxon>
        <taxon>Trichomonadidae</taxon>
        <taxon>Trichomonas</taxon>
    </lineage>
</organism>
<reference evidence="4" key="2">
    <citation type="journal article" date="2007" name="Science">
        <title>Draft genome sequence of the sexually transmitted pathogen Trichomonas vaginalis.</title>
        <authorList>
            <person name="Carlton J.M."/>
            <person name="Hirt R.P."/>
            <person name="Silva J.C."/>
            <person name="Delcher A.L."/>
            <person name="Schatz M."/>
            <person name="Zhao Q."/>
            <person name="Wortman J.R."/>
            <person name="Bidwell S.L."/>
            <person name="Alsmark U.C.M."/>
            <person name="Besteiro S."/>
            <person name="Sicheritz-Ponten T."/>
            <person name="Noel C.J."/>
            <person name="Dacks J.B."/>
            <person name="Foster P.G."/>
            <person name="Simillion C."/>
            <person name="Van de Peer Y."/>
            <person name="Miranda-Saavedra D."/>
            <person name="Barton G.J."/>
            <person name="Westrop G.D."/>
            <person name="Mueller S."/>
            <person name="Dessi D."/>
            <person name="Fiori P.L."/>
            <person name="Ren Q."/>
            <person name="Paulsen I."/>
            <person name="Zhang H."/>
            <person name="Bastida-Corcuera F.D."/>
            <person name="Simoes-Barbosa A."/>
            <person name="Brown M.T."/>
            <person name="Hayes R.D."/>
            <person name="Mukherjee M."/>
            <person name="Okumura C.Y."/>
            <person name="Schneider R."/>
            <person name="Smith A.J."/>
            <person name="Vanacova S."/>
            <person name="Villalvazo M."/>
            <person name="Haas B.J."/>
            <person name="Pertea M."/>
            <person name="Feldblyum T.V."/>
            <person name="Utterback T.R."/>
            <person name="Shu C.L."/>
            <person name="Osoegawa K."/>
            <person name="de Jong P.J."/>
            <person name="Hrdy I."/>
            <person name="Horvathova L."/>
            <person name="Zubacova Z."/>
            <person name="Dolezal P."/>
            <person name="Malik S.B."/>
            <person name="Logsdon J.M. Jr."/>
            <person name="Henze K."/>
            <person name="Gupta A."/>
            <person name="Wang C.C."/>
            <person name="Dunne R.L."/>
            <person name="Upcroft J.A."/>
            <person name="Upcroft P."/>
            <person name="White O."/>
            <person name="Salzberg S.L."/>
            <person name="Tang P."/>
            <person name="Chiu C.-H."/>
            <person name="Lee Y.-S."/>
            <person name="Embley T.M."/>
            <person name="Coombs G.H."/>
            <person name="Mottram J.C."/>
            <person name="Tachezy J."/>
            <person name="Fraser-Liggett C.M."/>
            <person name="Johnson P.J."/>
        </authorList>
    </citation>
    <scope>NUCLEOTIDE SEQUENCE [LARGE SCALE GENOMIC DNA]</scope>
    <source>
        <strain evidence="4">G3</strain>
    </source>
</reference>
<reference evidence="4" key="1">
    <citation type="submission" date="2006-10" db="EMBL/GenBank/DDBJ databases">
        <authorList>
            <person name="Amadeo P."/>
            <person name="Zhao Q."/>
            <person name="Wortman J."/>
            <person name="Fraser-Liggett C."/>
            <person name="Carlton J."/>
        </authorList>
    </citation>
    <scope>NUCLEOTIDE SEQUENCE</scope>
    <source>
        <strain evidence="4">G3</strain>
    </source>
</reference>
<dbReference type="InterPro" id="IPR029058">
    <property type="entry name" value="AB_hydrolase_fold"/>
</dbReference>